<evidence type="ECO:0000256" key="4">
    <source>
        <dbReference type="ARBA" id="ARBA00022737"/>
    </source>
</evidence>
<dbReference type="InterPro" id="IPR015943">
    <property type="entry name" value="WD40/YVTN_repeat-like_dom_sf"/>
</dbReference>
<comment type="subcellular location">
    <subcellularLocation>
        <location evidence="1">Nucleus</location>
        <location evidence="1">Nucleolus</location>
    </subcellularLocation>
</comment>
<organism evidence="8 9">
    <name type="scientific">Metarhizium album (strain ARSEF 1941)</name>
    <dbReference type="NCBI Taxonomy" id="1081103"/>
    <lineage>
        <taxon>Eukaryota</taxon>
        <taxon>Fungi</taxon>
        <taxon>Dikarya</taxon>
        <taxon>Ascomycota</taxon>
        <taxon>Pezizomycotina</taxon>
        <taxon>Sordariomycetes</taxon>
        <taxon>Hypocreomycetidae</taxon>
        <taxon>Hypocreales</taxon>
        <taxon>Clavicipitaceae</taxon>
        <taxon>Metarhizium</taxon>
    </lineage>
</organism>
<feature type="repeat" description="WD" evidence="6">
    <location>
        <begin position="119"/>
        <end position="153"/>
    </location>
</feature>
<feature type="repeat" description="WD" evidence="6">
    <location>
        <begin position="165"/>
        <end position="208"/>
    </location>
</feature>
<dbReference type="Proteomes" id="UP000030816">
    <property type="component" value="Unassembled WGS sequence"/>
</dbReference>
<dbReference type="GO" id="GO:0005730">
    <property type="term" value="C:nucleolus"/>
    <property type="evidence" value="ECO:0007669"/>
    <property type="project" value="UniProtKB-SubCell"/>
</dbReference>
<dbReference type="InterPro" id="IPR036322">
    <property type="entry name" value="WD40_repeat_dom_sf"/>
</dbReference>
<dbReference type="InterPro" id="IPR020472">
    <property type="entry name" value="WD40_PAC1"/>
</dbReference>
<dbReference type="Pfam" id="PF00400">
    <property type="entry name" value="WD40"/>
    <property type="match status" value="3"/>
</dbReference>
<evidence type="ECO:0000256" key="5">
    <source>
        <dbReference type="ARBA" id="ARBA00023242"/>
    </source>
</evidence>
<dbReference type="Pfam" id="PF09384">
    <property type="entry name" value="UTP15_C"/>
    <property type="match status" value="1"/>
</dbReference>
<dbReference type="InterPro" id="IPR019775">
    <property type="entry name" value="WD40_repeat_CS"/>
</dbReference>
<name>A0A0B2WSC8_METAS</name>
<proteinExistence type="predicted"/>
<dbReference type="PANTHER" id="PTHR19924:SF26">
    <property type="entry name" value="U3 SMALL NUCLEOLAR RNA-ASSOCIATED PROTEIN 15 HOMOLOG"/>
    <property type="match status" value="1"/>
</dbReference>
<feature type="repeat" description="WD" evidence="6">
    <location>
        <begin position="251"/>
        <end position="283"/>
    </location>
</feature>
<evidence type="ECO:0000256" key="3">
    <source>
        <dbReference type="ARBA" id="ARBA00022574"/>
    </source>
</evidence>
<dbReference type="AlphaFoldDB" id="A0A0B2WSC8"/>
<reference evidence="8 9" key="1">
    <citation type="journal article" date="2014" name="Proc. Natl. Acad. Sci. U.S.A.">
        <title>Trajectory and genomic determinants of fungal-pathogen speciation and host adaptation.</title>
        <authorList>
            <person name="Hu X."/>
            <person name="Xiao G."/>
            <person name="Zheng P."/>
            <person name="Shang Y."/>
            <person name="Su Y."/>
            <person name="Zhang X."/>
            <person name="Liu X."/>
            <person name="Zhan S."/>
            <person name="St Leger R.J."/>
            <person name="Wang C."/>
        </authorList>
    </citation>
    <scope>NUCLEOTIDE SEQUENCE [LARGE SCALE GENOMIC DNA]</scope>
    <source>
        <strain evidence="8 9">ARSEF 1941</strain>
    </source>
</reference>
<evidence type="ECO:0000256" key="2">
    <source>
        <dbReference type="ARBA" id="ARBA00022552"/>
    </source>
</evidence>
<comment type="caution">
    <text evidence="8">The sequence shown here is derived from an EMBL/GenBank/DDBJ whole genome shotgun (WGS) entry which is preliminary data.</text>
</comment>
<protein>
    <submittedName>
        <fullName evidence="8">WD40 repeat-like-containing domain protein</fullName>
    </submittedName>
</protein>
<dbReference type="SUPFAM" id="SSF50978">
    <property type="entry name" value="WD40 repeat-like"/>
    <property type="match status" value="1"/>
</dbReference>
<accession>A0A0B2WSC8</accession>
<dbReference type="InterPro" id="IPR001680">
    <property type="entry name" value="WD40_rpt"/>
</dbReference>
<evidence type="ECO:0000256" key="1">
    <source>
        <dbReference type="ARBA" id="ARBA00004604"/>
    </source>
</evidence>
<keyword evidence="4" id="KW-0677">Repeat</keyword>
<evidence type="ECO:0000313" key="8">
    <source>
        <dbReference type="EMBL" id="KHN96933.1"/>
    </source>
</evidence>
<dbReference type="InterPro" id="IPR018983">
    <property type="entry name" value="U3_snoRNA-assocProt_15_C"/>
</dbReference>
<keyword evidence="2" id="KW-0698">rRNA processing</keyword>
<dbReference type="RefSeq" id="XP_040677999.1">
    <property type="nucleotide sequence ID" value="XM_040823840.1"/>
</dbReference>
<dbReference type="STRING" id="1081103.A0A0B2WSC8"/>
<dbReference type="GO" id="GO:0045943">
    <property type="term" value="P:positive regulation of transcription by RNA polymerase I"/>
    <property type="evidence" value="ECO:0007669"/>
    <property type="project" value="TreeGrafter"/>
</dbReference>
<dbReference type="PRINTS" id="PR00320">
    <property type="entry name" value="GPROTEINBRPT"/>
</dbReference>
<dbReference type="PROSITE" id="PS00678">
    <property type="entry name" value="WD_REPEATS_1"/>
    <property type="match status" value="2"/>
</dbReference>
<keyword evidence="3 6" id="KW-0853">WD repeat</keyword>
<evidence type="ECO:0000256" key="6">
    <source>
        <dbReference type="PROSITE-ProRule" id="PRU00221"/>
    </source>
</evidence>
<dbReference type="Gene3D" id="2.130.10.10">
    <property type="entry name" value="YVTN repeat-like/Quinoprotein amine dehydrogenase"/>
    <property type="match status" value="2"/>
</dbReference>
<keyword evidence="9" id="KW-1185">Reference proteome</keyword>
<dbReference type="GO" id="GO:0006364">
    <property type="term" value="P:rRNA processing"/>
    <property type="evidence" value="ECO:0007669"/>
    <property type="project" value="UniProtKB-KW"/>
</dbReference>
<evidence type="ECO:0000259" key="7">
    <source>
        <dbReference type="Pfam" id="PF09384"/>
    </source>
</evidence>
<sequence>MAAAQAGPLPQLKLASGPSPATAEQRYWRGFRNQLLIPSATGYPVTSISCSGECFVVTTGTRVQVYSSRTRKLLKTMTRFGDVARSGDMRRDGRVLVAGDDTGKVQVFDVGSRAILKTWTGHGQPVWRTRFSPARPTTVLSASDDRTVRLWDLAGAGGDEAARTFAGHGDYVRCADFVPGAAADVVVSGGYDGAVKLWDARAGGAAAVMTFRHAAPVEEVLPLPSGTAVVAAAGSAVSVLDLVAGRALRVLANHQRTVTSLSLASGGRRVVTGGLEGHVKVFETTGWNVVSGAKYQSPVLSLRVVPSRDGDRHLAGERPWHKDLRHARYARALDRVLDRSAPGYTPLDVLALLLALRHRGAVRDALDNRDEQAVEPVLRWVCGHVCDPRYVGVCVEVGLHLIDMYAEHVGASPELHESFARLHRRVKSEVRRAQVACQTGGMLESLMMGAM</sequence>
<dbReference type="OrthoDB" id="431715at2759"/>
<feature type="domain" description="U3 small nucleolar RNA-associated protein 15 C-terminal" evidence="7">
    <location>
        <begin position="317"/>
        <end position="446"/>
    </location>
</feature>
<evidence type="ECO:0000313" key="9">
    <source>
        <dbReference type="Proteomes" id="UP000030816"/>
    </source>
</evidence>
<dbReference type="PROSITE" id="PS50294">
    <property type="entry name" value="WD_REPEATS_REGION"/>
    <property type="match status" value="2"/>
</dbReference>
<gene>
    <name evidence="8" type="ORF">MAM_05042</name>
</gene>
<dbReference type="EMBL" id="AZHE01000012">
    <property type="protein sequence ID" value="KHN96933.1"/>
    <property type="molecule type" value="Genomic_DNA"/>
</dbReference>
<dbReference type="SMART" id="SM00320">
    <property type="entry name" value="WD40"/>
    <property type="match status" value="4"/>
</dbReference>
<keyword evidence="5" id="KW-0539">Nucleus</keyword>
<dbReference type="GeneID" id="63739497"/>
<dbReference type="PANTHER" id="PTHR19924">
    <property type="entry name" value="UTP15 U3 SMALL NUCLEOLAR RNA-ASSOCIATED PROTEIN 15 FAMILY MEMBER"/>
    <property type="match status" value="1"/>
</dbReference>
<dbReference type="HOGENOM" id="CLU_021102_4_0_1"/>
<dbReference type="PROSITE" id="PS50082">
    <property type="entry name" value="WD_REPEATS_2"/>
    <property type="match status" value="3"/>
</dbReference>